<feature type="compositionally biased region" description="Basic and acidic residues" evidence="1">
    <location>
        <begin position="121"/>
        <end position="137"/>
    </location>
</feature>
<sequence>MDDREWMYRRMRSARLNPEFIADVRRFINFAYSIDKNISEGKIRCPCVRCKNQKFQQEDDVCKHLLTKGFLPYYENWTVHGEPFVTDILGGPSSGGLSRVVNDMGDANPYRNMEVWSTDGFQRRSDSSKRNRLKQTDGKISSHSGGSISFASYRASMQQQAGGKELPWDDVFSMLHQNVYETGTFVDNRSKTVLENYRNEMIAKYGPNRDVHPSFDGEAWLHSTYPSTVIQELKDELQVKDALLNNMQHQIDSITNYLGAQHGSNVRPEFMSQFMTTPVDMMPSHTMAPMSPVSSTVYRPRPHLLNSGPSSSHPQHRKSFPP</sequence>
<evidence type="ECO:0000256" key="1">
    <source>
        <dbReference type="SAM" id="MobiDB-lite"/>
    </source>
</evidence>
<feature type="region of interest" description="Disordered" evidence="1">
    <location>
        <begin position="121"/>
        <end position="145"/>
    </location>
</feature>
<feature type="region of interest" description="Disordered" evidence="1">
    <location>
        <begin position="285"/>
        <end position="322"/>
    </location>
</feature>
<evidence type="ECO:0000313" key="3">
    <source>
        <dbReference type="EMBL" id="VFU41210.1"/>
    </source>
</evidence>
<gene>
    <name evidence="3" type="ORF">SVIM_LOCUS241251</name>
</gene>
<dbReference type="AlphaFoldDB" id="A0A6N2LK66"/>
<dbReference type="Pfam" id="PF13963">
    <property type="entry name" value="Transpos_assoc"/>
    <property type="match status" value="1"/>
</dbReference>
<reference evidence="3" key="1">
    <citation type="submission" date="2019-03" db="EMBL/GenBank/DDBJ databases">
        <authorList>
            <person name="Mank J."/>
            <person name="Almeida P."/>
        </authorList>
    </citation>
    <scope>NUCLEOTIDE SEQUENCE</scope>
    <source>
        <strain evidence="3">78183</strain>
    </source>
</reference>
<protein>
    <recommendedName>
        <fullName evidence="2">Transposase-associated domain-containing protein</fullName>
    </recommendedName>
</protein>
<feature type="domain" description="Transposase-associated" evidence="2">
    <location>
        <begin position="4"/>
        <end position="82"/>
    </location>
</feature>
<dbReference type="InterPro" id="IPR004252">
    <property type="entry name" value="Probable_transposase_24"/>
</dbReference>
<dbReference type="Pfam" id="PF03004">
    <property type="entry name" value="Transposase_24"/>
    <property type="match status" value="1"/>
</dbReference>
<name>A0A6N2LK66_SALVM</name>
<dbReference type="InterPro" id="IPR029480">
    <property type="entry name" value="Transpos_assoc"/>
</dbReference>
<proteinExistence type="predicted"/>
<dbReference type="EMBL" id="CAADRP010001560">
    <property type="protein sequence ID" value="VFU41210.1"/>
    <property type="molecule type" value="Genomic_DNA"/>
</dbReference>
<organism evidence="3">
    <name type="scientific">Salix viminalis</name>
    <name type="common">Common osier</name>
    <name type="synonym">Basket willow</name>
    <dbReference type="NCBI Taxonomy" id="40686"/>
    <lineage>
        <taxon>Eukaryota</taxon>
        <taxon>Viridiplantae</taxon>
        <taxon>Streptophyta</taxon>
        <taxon>Embryophyta</taxon>
        <taxon>Tracheophyta</taxon>
        <taxon>Spermatophyta</taxon>
        <taxon>Magnoliopsida</taxon>
        <taxon>eudicotyledons</taxon>
        <taxon>Gunneridae</taxon>
        <taxon>Pentapetalae</taxon>
        <taxon>rosids</taxon>
        <taxon>fabids</taxon>
        <taxon>Malpighiales</taxon>
        <taxon>Salicaceae</taxon>
        <taxon>Saliceae</taxon>
        <taxon>Salix</taxon>
    </lineage>
</organism>
<accession>A0A6N2LK66</accession>
<evidence type="ECO:0000259" key="2">
    <source>
        <dbReference type="Pfam" id="PF13963"/>
    </source>
</evidence>